<organism evidence="1 2">
    <name type="scientific">Thermogutta terrifontis</name>
    <dbReference type="NCBI Taxonomy" id="1331910"/>
    <lineage>
        <taxon>Bacteria</taxon>
        <taxon>Pseudomonadati</taxon>
        <taxon>Planctomycetota</taxon>
        <taxon>Planctomycetia</taxon>
        <taxon>Pirellulales</taxon>
        <taxon>Thermoguttaceae</taxon>
        <taxon>Thermogutta</taxon>
    </lineage>
</organism>
<gene>
    <name evidence="1" type="ORF">THTE_2901</name>
</gene>
<dbReference type="AlphaFoldDB" id="A0A286RHS0"/>
<dbReference type="KEGG" id="ttf:THTE_2901"/>
<keyword evidence="2" id="KW-1185">Reference proteome</keyword>
<accession>A0A286RHS0</accession>
<sequence>MFTSSRREVYCHAGVLRALIQHAGFDITTRSTLLELYALDHDLSNKCRANFNFLSCWSVFLAI</sequence>
<dbReference type="Proteomes" id="UP000215086">
    <property type="component" value="Chromosome"/>
</dbReference>
<protein>
    <submittedName>
        <fullName evidence="1">Uncharacterized protein</fullName>
    </submittedName>
</protein>
<evidence type="ECO:0000313" key="1">
    <source>
        <dbReference type="EMBL" id="ASV75503.1"/>
    </source>
</evidence>
<evidence type="ECO:0000313" key="2">
    <source>
        <dbReference type="Proteomes" id="UP000215086"/>
    </source>
</evidence>
<proteinExistence type="predicted"/>
<dbReference type="EMBL" id="CP018477">
    <property type="protein sequence ID" value="ASV75503.1"/>
    <property type="molecule type" value="Genomic_DNA"/>
</dbReference>
<name>A0A286RHS0_9BACT</name>
<reference evidence="1 2" key="1">
    <citation type="journal article" name="Front. Microbiol.">
        <title>Sugar Metabolism of the First Thermophilic Planctomycete Thermogutta terrifontis: Comparative Genomic and Transcriptomic Approaches.</title>
        <authorList>
            <person name="Elcheninov A.G."/>
            <person name="Menzel P."/>
            <person name="Gudbergsdottir S.R."/>
            <person name="Slesarev A.I."/>
            <person name="Kadnikov V.V."/>
            <person name="Krogh A."/>
            <person name="Bonch-Osmolovskaya E.A."/>
            <person name="Peng X."/>
            <person name="Kublanov I.V."/>
        </authorList>
    </citation>
    <scope>NUCLEOTIDE SEQUENCE [LARGE SCALE GENOMIC DNA]</scope>
    <source>
        <strain evidence="1 2">R1</strain>
    </source>
</reference>